<dbReference type="PANTHER" id="PTHR23024:SF551">
    <property type="entry name" value="2-HYDROXYISOFLAVANONE DEHYDRATASE-LIKE"/>
    <property type="match status" value="1"/>
</dbReference>
<keyword evidence="2" id="KW-0378">Hydrolase</keyword>
<dbReference type="InterPro" id="IPR050466">
    <property type="entry name" value="Carboxylest/Gibb_receptor"/>
</dbReference>
<keyword evidence="5" id="KW-1185">Reference proteome</keyword>
<reference evidence="4" key="1">
    <citation type="submission" date="2024-03" db="EMBL/GenBank/DDBJ databases">
        <title>WGS assembly of Saponaria officinalis var. Norfolk2.</title>
        <authorList>
            <person name="Jenkins J."/>
            <person name="Shu S."/>
            <person name="Grimwood J."/>
            <person name="Barry K."/>
            <person name="Goodstein D."/>
            <person name="Schmutz J."/>
            <person name="Leebens-Mack J."/>
            <person name="Osbourn A."/>
        </authorList>
    </citation>
    <scope>NUCLEOTIDE SEQUENCE [LARGE SCALE GENOMIC DNA]</scope>
    <source>
        <strain evidence="4">JIC</strain>
    </source>
</reference>
<protein>
    <recommendedName>
        <fullName evidence="3">Alpha/beta hydrolase fold-3 domain-containing protein</fullName>
    </recommendedName>
</protein>
<dbReference type="InterPro" id="IPR002168">
    <property type="entry name" value="Lipase_GDXG_HIS_AS"/>
</dbReference>
<dbReference type="EMBL" id="JBDFQZ010000012">
    <property type="protein sequence ID" value="KAK9672006.1"/>
    <property type="molecule type" value="Genomic_DNA"/>
</dbReference>
<gene>
    <name evidence="4" type="ORF">RND81_12G069600</name>
</gene>
<proteinExistence type="inferred from homology"/>
<evidence type="ECO:0000313" key="4">
    <source>
        <dbReference type="EMBL" id="KAK9672006.1"/>
    </source>
</evidence>
<feature type="domain" description="Alpha/beta hydrolase fold-3" evidence="3">
    <location>
        <begin position="72"/>
        <end position="281"/>
    </location>
</feature>
<dbReference type="InterPro" id="IPR029058">
    <property type="entry name" value="AB_hydrolase_fold"/>
</dbReference>
<accession>A0AAW1H7H7</accession>
<comment type="caution">
    <text evidence="4">The sequence shown here is derived from an EMBL/GenBank/DDBJ whole genome shotgun (WGS) entry which is preliminary data.</text>
</comment>
<dbReference type="Gene3D" id="3.40.50.1820">
    <property type="entry name" value="alpha/beta hydrolase"/>
    <property type="match status" value="1"/>
</dbReference>
<evidence type="ECO:0000256" key="2">
    <source>
        <dbReference type="ARBA" id="ARBA00022801"/>
    </source>
</evidence>
<evidence type="ECO:0000256" key="1">
    <source>
        <dbReference type="ARBA" id="ARBA00010515"/>
    </source>
</evidence>
<dbReference type="GO" id="GO:0016787">
    <property type="term" value="F:hydrolase activity"/>
    <property type="evidence" value="ECO:0007669"/>
    <property type="project" value="UniProtKB-KW"/>
</dbReference>
<dbReference type="PANTHER" id="PTHR23024">
    <property type="entry name" value="ARYLACETAMIDE DEACETYLASE"/>
    <property type="match status" value="1"/>
</dbReference>
<comment type="similarity">
    <text evidence="1">Belongs to the 'GDXG' lipolytic enzyme family.</text>
</comment>
<evidence type="ECO:0000259" key="3">
    <source>
        <dbReference type="Pfam" id="PF07859"/>
    </source>
</evidence>
<dbReference type="PROSITE" id="PS01173">
    <property type="entry name" value="LIPASE_GDXG_HIS"/>
    <property type="match status" value="1"/>
</dbReference>
<dbReference type="AlphaFoldDB" id="A0AAW1H7H7"/>
<name>A0AAW1H7H7_SAPOF</name>
<evidence type="ECO:0000313" key="5">
    <source>
        <dbReference type="Proteomes" id="UP001443914"/>
    </source>
</evidence>
<organism evidence="4 5">
    <name type="scientific">Saponaria officinalis</name>
    <name type="common">Common soapwort</name>
    <name type="synonym">Lychnis saponaria</name>
    <dbReference type="NCBI Taxonomy" id="3572"/>
    <lineage>
        <taxon>Eukaryota</taxon>
        <taxon>Viridiplantae</taxon>
        <taxon>Streptophyta</taxon>
        <taxon>Embryophyta</taxon>
        <taxon>Tracheophyta</taxon>
        <taxon>Spermatophyta</taxon>
        <taxon>Magnoliopsida</taxon>
        <taxon>eudicotyledons</taxon>
        <taxon>Gunneridae</taxon>
        <taxon>Pentapetalae</taxon>
        <taxon>Caryophyllales</taxon>
        <taxon>Caryophyllaceae</taxon>
        <taxon>Caryophylleae</taxon>
        <taxon>Saponaria</taxon>
    </lineage>
</organism>
<dbReference type="Proteomes" id="UP001443914">
    <property type="component" value="Unassembled WGS sequence"/>
</dbReference>
<dbReference type="SUPFAM" id="SSF53474">
    <property type="entry name" value="alpha/beta-Hydrolases"/>
    <property type="match status" value="1"/>
</dbReference>
<dbReference type="Pfam" id="PF07859">
    <property type="entry name" value="Abhydrolase_3"/>
    <property type="match status" value="1"/>
</dbReference>
<sequence>MKQVTIEFPGLIKVFSDGSVERLFTSPALPPSSQDPETGVASKDVTISTSTGLSVRLYLPKLTQNSTKLPILVYFHGGGFFTESAFSTITSRYVNNLASECHVIVVSVEYRLAPEHPLPIAYDDCWEALNWVVSLPDPWLSNRGDIGSLFIGGDSSGANIVHNIAMKAGSHTLDQNVKIVGAFLSQGFFLDENIKELEIGFQIWEFVYPNAPRGRDSPMINPMGDGAPSLARFGCSKVLVVVASNDLMKGSGVRYYKAVKESGFGGQVELFEIHGEGHGFHVFDPLCENAKLFLQRLASFMSN</sequence>
<dbReference type="InterPro" id="IPR013094">
    <property type="entry name" value="AB_hydrolase_3"/>
</dbReference>